<comment type="caution">
    <text evidence="1">The sequence shown here is derived from an EMBL/GenBank/DDBJ whole genome shotgun (WGS) entry which is preliminary data.</text>
</comment>
<gene>
    <name evidence="1" type="ORF">HPB50_018214</name>
</gene>
<proteinExistence type="predicted"/>
<dbReference type="Proteomes" id="UP000821845">
    <property type="component" value="Chromosome 11"/>
</dbReference>
<evidence type="ECO:0000313" key="1">
    <source>
        <dbReference type="EMBL" id="KAH6941456.1"/>
    </source>
</evidence>
<accession>A0ACB7T5C4</accession>
<keyword evidence="2" id="KW-1185">Reference proteome</keyword>
<sequence>MFFLFRSRHAAESSGIGNRTFVVDALFTKGHFLLSQDARYRVRPDSDLFERRQVAFVDPLPYICVCCVCGFASSSTMPLPCRHVLCSLCKGRSGNVCPAVCGKFEETDVALQTLQLCDLGQLRVSCINGGCDFVGKLTELPSHVLECVNDEAECNKCGVHVKRNAAFDDHRQCCVGVSIAGTTAGSADVVAVDQGAVAFREQASGGENADQHDVANGTDSSPDEVIAPEAAPVRVERTYRGELRMVLSNTSSSKGTLSRDVTAGPYRTASKSGVFVTLCRLDNI</sequence>
<reference evidence="1" key="1">
    <citation type="submission" date="2020-05" db="EMBL/GenBank/DDBJ databases">
        <title>Large-scale comparative analyses of tick genomes elucidate their genetic diversity and vector capacities.</title>
        <authorList>
            <person name="Jia N."/>
            <person name="Wang J."/>
            <person name="Shi W."/>
            <person name="Du L."/>
            <person name="Sun Y."/>
            <person name="Zhan W."/>
            <person name="Jiang J."/>
            <person name="Wang Q."/>
            <person name="Zhang B."/>
            <person name="Ji P."/>
            <person name="Sakyi L.B."/>
            <person name="Cui X."/>
            <person name="Yuan T."/>
            <person name="Jiang B."/>
            <person name="Yang W."/>
            <person name="Lam T.T.-Y."/>
            <person name="Chang Q."/>
            <person name="Ding S."/>
            <person name="Wang X."/>
            <person name="Zhu J."/>
            <person name="Ruan X."/>
            <person name="Zhao L."/>
            <person name="Wei J."/>
            <person name="Que T."/>
            <person name="Du C."/>
            <person name="Cheng J."/>
            <person name="Dai P."/>
            <person name="Han X."/>
            <person name="Huang E."/>
            <person name="Gao Y."/>
            <person name="Liu J."/>
            <person name="Shao H."/>
            <person name="Ye R."/>
            <person name="Li L."/>
            <person name="Wei W."/>
            <person name="Wang X."/>
            <person name="Wang C."/>
            <person name="Yang T."/>
            <person name="Huo Q."/>
            <person name="Li W."/>
            <person name="Guo W."/>
            <person name="Chen H."/>
            <person name="Zhou L."/>
            <person name="Ni X."/>
            <person name="Tian J."/>
            <person name="Zhou Y."/>
            <person name="Sheng Y."/>
            <person name="Liu T."/>
            <person name="Pan Y."/>
            <person name="Xia L."/>
            <person name="Li J."/>
            <person name="Zhao F."/>
            <person name="Cao W."/>
        </authorList>
    </citation>
    <scope>NUCLEOTIDE SEQUENCE</scope>
    <source>
        <strain evidence="1">Hyas-2018</strain>
    </source>
</reference>
<organism evidence="1 2">
    <name type="scientific">Hyalomma asiaticum</name>
    <name type="common">Tick</name>
    <dbReference type="NCBI Taxonomy" id="266040"/>
    <lineage>
        <taxon>Eukaryota</taxon>
        <taxon>Metazoa</taxon>
        <taxon>Ecdysozoa</taxon>
        <taxon>Arthropoda</taxon>
        <taxon>Chelicerata</taxon>
        <taxon>Arachnida</taxon>
        <taxon>Acari</taxon>
        <taxon>Parasitiformes</taxon>
        <taxon>Ixodida</taxon>
        <taxon>Ixodoidea</taxon>
        <taxon>Ixodidae</taxon>
        <taxon>Hyalomminae</taxon>
        <taxon>Hyalomma</taxon>
    </lineage>
</organism>
<dbReference type="EMBL" id="CM023491">
    <property type="protein sequence ID" value="KAH6941456.1"/>
    <property type="molecule type" value="Genomic_DNA"/>
</dbReference>
<protein>
    <submittedName>
        <fullName evidence="1">Uncharacterized protein</fullName>
    </submittedName>
</protein>
<evidence type="ECO:0000313" key="2">
    <source>
        <dbReference type="Proteomes" id="UP000821845"/>
    </source>
</evidence>
<name>A0ACB7T5C4_HYAAI</name>